<dbReference type="Proteomes" id="UP001465755">
    <property type="component" value="Unassembled WGS sequence"/>
</dbReference>
<evidence type="ECO:0000256" key="3">
    <source>
        <dbReference type="ARBA" id="ARBA00022989"/>
    </source>
</evidence>
<dbReference type="GO" id="GO:0016020">
    <property type="term" value="C:membrane"/>
    <property type="evidence" value="ECO:0007669"/>
    <property type="project" value="UniProtKB-SubCell"/>
</dbReference>
<sequence>MAVTSSKHVLDGFAWASNVLTSVCIIFINKVLMAKNTGYGFQYATTLCALHYLACSLSIWVTQHITGGKPIARLPFKDLAVFIVTANLSIVSLNLSLMINSVSFYQIAKLLIIPFVCLVEKFWLKRTFSTSVITSVVIVIVGVAIVTVTDLSVQGSVFGVSIAALSVGTSGMQQIFCRTMQQQHRLSAHELLANTAPVQGWTLLAIGPFLDRYVSGTWVSNYEWSGVAMTVLFLSCACAIFVNLSQFACLGRFSAVSFQVLGHMKTVCVLLGGWAFLGDHITSKQLMGMALAVAGMVLYGFATLPKPRGGESGMTVKAKQSLDEGEVAHLLPSDARADLKVTHSYPVHASAHSGSILKQSKLAEAV</sequence>
<dbReference type="SUPFAM" id="SSF103481">
    <property type="entry name" value="Multidrug resistance efflux transporter EmrE"/>
    <property type="match status" value="1"/>
</dbReference>
<comment type="subcellular location">
    <subcellularLocation>
        <location evidence="1">Membrane</location>
        <topology evidence="1">Multi-pass membrane protein</topology>
    </subcellularLocation>
</comment>
<dbReference type="AlphaFoldDB" id="A0AAW1PFH8"/>
<protein>
    <recommendedName>
        <fullName evidence="6">Sugar phosphate transporter domain-containing protein</fullName>
    </recommendedName>
</protein>
<evidence type="ECO:0000256" key="4">
    <source>
        <dbReference type="ARBA" id="ARBA00023136"/>
    </source>
</evidence>
<feature type="transmembrane region" description="Helical" evidence="5">
    <location>
        <begin position="79"/>
        <end position="99"/>
    </location>
</feature>
<feature type="transmembrane region" description="Helical" evidence="5">
    <location>
        <begin position="12"/>
        <end position="32"/>
    </location>
</feature>
<evidence type="ECO:0000256" key="1">
    <source>
        <dbReference type="ARBA" id="ARBA00004141"/>
    </source>
</evidence>
<keyword evidence="4 5" id="KW-0472">Membrane</keyword>
<dbReference type="InterPro" id="IPR037185">
    <property type="entry name" value="EmrE-like"/>
</dbReference>
<reference evidence="7 8" key="1">
    <citation type="journal article" date="2024" name="Nat. Commun.">
        <title>Phylogenomics reveals the evolutionary origins of lichenization in chlorophyte algae.</title>
        <authorList>
            <person name="Puginier C."/>
            <person name="Libourel C."/>
            <person name="Otte J."/>
            <person name="Skaloud P."/>
            <person name="Haon M."/>
            <person name="Grisel S."/>
            <person name="Petersen M."/>
            <person name="Berrin J.G."/>
            <person name="Delaux P.M."/>
            <person name="Dal Grande F."/>
            <person name="Keller J."/>
        </authorList>
    </citation>
    <scope>NUCLEOTIDE SEQUENCE [LARGE SCALE GENOMIC DNA]</scope>
    <source>
        <strain evidence="7 8">SAG 2036</strain>
    </source>
</reference>
<feature type="transmembrane region" description="Helical" evidence="5">
    <location>
        <begin position="191"/>
        <end position="210"/>
    </location>
</feature>
<evidence type="ECO:0000259" key="6">
    <source>
        <dbReference type="Pfam" id="PF03151"/>
    </source>
</evidence>
<feature type="transmembrane region" description="Helical" evidence="5">
    <location>
        <begin position="222"/>
        <end position="244"/>
    </location>
</feature>
<dbReference type="EMBL" id="JALJOQ010000031">
    <property type="protein sequence ID" value="KAK9807322.1"/>
    <property type="molecule type" value="Genomic_DNA"/>
</dbReference>
<organism evidence="7 8">
    <name type="scientific">Symbiochloris irregularis</name>
    <dbReference type="NCBI Taxonomy" id="706552"/>
    <lineage>
        <taxon>Eukaryota</taxon>
        <taxon>Viridiplantae</taxon>
        <taxon>Chlorophyta</taxon>
        <taxon>core chlorophytes</taxon>
        <taxon>Trebouxiophyceae</taxon>
        <taxon>Trebouxiales</taxon>
        <taxon>Trebouxiaceae</taxon>
        <taxon>Symbiochloris</taxon>
    </lineage>
</organism>
<gene>
    <name evidence="7" type="ORF">WJX73_001596</name>
</gene>
<dbReference type="Pfam" id="PF03151">
    <property type="entry name" value="TPT"/>
    <property type="match status" value="1"/>
</dbReference>
<keyword evidence="8" id="KW-1185">Reference proteome</keyword>
<evidence type="ECO:0000313" key="7">
    <source>
        <dbReference type="EMBL" id="KAK9807322.1"/>
    </source>
</evidence>
<dbReference type="InterPro" id="IPR004853">
    <property type="entry name" value="Sugar_P_trans_dom"/>
</dbReference>
<keyword evidence="3 5" id="KW-1133">Transmembrane helix</keyword>
<dbReference type="PANTHER" id="PTHR11132">
    <property type="entry name" value="SOLUTE CARRIER FAMILY 35"/>
    <property type="match status" value="1"/>
</dbReference>
<evidence type="ECO:0000256" key="2">
    <source>
        <dbReference type="ARBA" id="ARBA00022692"/>
    </source>
</evidence>
<feature type="transmembrane region" description="Helical" evidence="5">
    <location>
        <begin position="256"/>
        <end position="277"/>
    </location>
</feature>
<comment type="caution">
    <text evidence="7">The sequence shown here is derived from an EMBL/GenBank/DDBJ whole genome shotgun (WGS) entry which is preliminary data.</text>
</comment>
<keyword evidence="2 5" id="KW-0812">Transmembrane</keyword>
<name>A0AAW1PFH8_9CHLO</name>
<dbReference type="InterPro" id="IPR050186">
    <property type="entry name" value="TPT_transporter"/>
</dbReference>
<feature type="transmembrane region" description="Helical" evidence="5">
    <location>
        <begin position="283"/>
        <end position="304"/>
    </location>
</feature>
<feature type="domain" description="Sugar phosphate transporter" evidence="6">
    <location>
        <begin position="21"/>
        <end position="299"/>
    </location>
</feature>
<evidence type="ECO:0000256" key="5">
    <source>
        <dbReference type="SAM" id="Phobius"/>
    </source>
</evidence>
<feature type="transmembrane region" description="Helical" evidence="5">
    <location>
        <begin position="131"/>
        <end position="151"/>
    </location>
</feature>
<feature type="transmembrane region" description="Helical" evidence="5">
    <location>
        <begin position="157"/>
        <end position="179"/>
    </location>
</feature>
<evidence type="ECO:0000313" key="8">
    <source>
        <dbReference type="Proteomes" id="UP001465755"/>
    </source>
</evidence>
<accession>A0AAW1PFH8</accession>
<proteinExistence type="predicted"/>